<evidence type="ECO:0000256" key="1">
    <source>
        <dbReference type="SAM" id="MobiDB-lite"/>
    </source>
</evidence>
<accession>A0A2V0PQ05</accession>
<feature type="compositionally biased region" description="Low complexity" evidence="1">
    <location>
        <begin position="1"/>
        <end position="23"/>
    </location>
</feature>
<evidence type="ECO:0000313" key="2">
    <source>
        <dbReference type="EMBL" id="GBF99275.1"/>
    </source>
</evidence>
<evidence type="ECO:0008006" key="4">
    <source>
        <dbReference type="Google" id="ProtNLM"/>
    </source>
</evidence>
<dbReference type="Proteomes" id="UP000247498">
    <property type="component" value="Unassembled WGS sequence"/>
</dbReference>
<name>A0A2V0PQ05_9CHLO</name>
<dbReference type="OrthoDB" id="421671at2759"/>
<dbReference type="Pfam" id="PF14234">
    <property type="entry name" value="DUF4336"/>
    <property type="match status" value="2"/>
</dbReference>
<organism evidence="2 3">
    <name type="scientific">Raphidocelis subcapitata</name>
    <dbReference type="NCBI Taxonomy" id="307507"/>
    <lineage>
        <taxon>Eukaryota</taxon>
        <taxon>Viridiplantae</taxon>
        <taxon>Chlorophyta</taxon>
        <taxon>core chlorophytes</taxon>
        <taxon>Chlorophyceae</taxon>
        <taxon>CS clade</taxon>
        <taxon>Sphaeropleales</taxon>
        <taxon>Selenastraceae</taxon>
        <taxon>Raphidocelis</taxon>
    </lineage>
</organism>
<dbReference type="AlphaFoldDB" id="A0A2V0PQ05"/>
<reference evidence="2 3" key="1">
    <citation type="journal article" date="2018" name="Sci. Rep.">
        <title>Raphidocelis subcapitata (=Pseudokirchneriella subcapitata) provides an insight into genome evolution and environmental adaptations in the Sphaeropleales.</title>
        <authorList>
            <person name="Suzuki S."/>
            <person name="Yamaguchi H."/>
            <person name="Nakajima N."/>
            <person name="Kawachi M."/>
        </authorList>
    </citation>
    <scope>NUCLEOTIDE SEQUENCE [LARGE SCALE GENOMIC DNA]</scope>
    <source>
        <strain evidence="2 3">NIES-35</strain>
    </source>
</reference>
<comment type="caution">
    <text evidence="2">The sequence shown here is derived from an EMBL/GenBank/DDBJ whole genome shotgun (WGS) entry which is preliminary data.</text>
</comment>
<dbReference type="InterPro" id="IPR025638">
    <property type="entry name" value="DUF4336"/>
</dbReference>
<feature type="compositionally biased region" description="Low complexity" evidence="1">
    <location>
        <begin position="52"/>
        <end position="65"/>
    </location>
</feature>
<dbReference type="EMBL" id="BDRX01000152">
    <property type="protein sequence ID" value="GBF99275.1"/>
    <property type="molecule type" value="Genomic_DNA"/>
</dbReference>
<evidence type="ECO:0000313" key="3">
    <source>
        <dbReference type="Proteomes" id="UP000247498"/>
    </source>
</evidence>
<proteinExistence type="predicted"/>
<dbReference type="InParanoid" id="A0A2V0PQ05"/>
<feature type="region of interest" description="Disordered" evidence="1">
    <location>
        <begin position="43"/>
        <end position="67"/>
    </location>
</feature>
<gene>
    <name evidence="2" type="ORF">Rsub_12035</name>
</gene>
<sequence length="475" mass="52121">MQIRAPRAFSAASGRSSARMVARPAGPGSNRARCVQVHAAKGKGRFRQSVGTPQQMQPQMLQQTPPVDPENEDRLYFNFTGFPFPIGPFFERRTVVNEVVKGQVWTFEQTQSLDVFEVFTPVRMTVIKLKSGGLWVHAPIAPTEECVRLLRDLGAPVEFIVLPTFAYEHKVFVGPFSRRFPEAKVYTAPFQWSFPLNLPPQFFGIFPAGEVTQGAEMPWSGEIDHRLFLPPSIGVGDYVRFSEVAFFHRPSSTLMVTDAVVFVPEEAPEVISTKALLYNARDGLLQRSIAGGKSREEVAAIAKEGYPEDTPENRRLGWQRMCLLVLYFSPSDLLTPQASFAAISNRLLVGPVVQTLVYSKVPRAVCDWVDDICASWRFERVIPCHMAAPVKAGPAEFKAAFDFAYEAAGREPPAPQPAGGVFGGLSRLFGGGGAGGGGGGEKRRPLEADLRALKSLDSTLLKLGAVYADAETRGR</sequence>
<keyword evidence="3" id="KW-1185">Reference proteome</keyword>
<dbReference type="PANTHER" id="PTHR33835:SF2">
    <property type="entry name" value="LYSINE-TRNA LIGASE"/>
    <property type="match status" value="1"/>
</dbReference>
<feature type="region of interest" description="Disordered" evidence="1">
    <location>
        <begin position="1"/>
        <end position="31"/>
    </location>
</feature>
<dbReference type="FunCoup" id="A0A2V0PQ05">
    <property type="interactions" value="323"/>
</dbReference>
<protein>
    <recommendedName>
        <fullName evidence="4">DUF4336 domain-containing protein</fullName>
    </recommendedName>
</protein>
<dbReference type="PANTHER" id="PTHR33835">
    <property type="entry name" value="YALI0C07656P"/>
    <property type="match status" value="1"/>
</dbReference>